<organism evidence="3 4">
    <name type="scientific">Paenibacillus xylanivorans</name>
    <dbReference type="NCBI Taxonomy" id="1705561"/>
    <lineage>
        <taxon>Bacteria</taxon>
        <taxon>Bacillati</taxon>
        <taxon>Bacillota</taxon>
        <taxon>Bacilli</taxon>
        <taxon>Bacillales</taxon>
        <taxon>Paenibacillaceae</taxon>
        <taxon>Paenibacillus</taxon>
    </lineage>
</organism>
<evidence type="ECO:0000313" key="4">
    <source>
        <dbReference type="Proteomes" id="UP000037688"/>
    </source>
</evidence>
<evidence type="ECO:0000313" key="3">
    <source>
        <dbReference type="EMBL" id="KOY18248.1"/>
    </source>
</evidence>
<reference evidence="3 4" key="1">
    <citation type="submission" date="2015-08" db="EMBL/GenBank/DDBJ databases">
        <title>Draft genome sequence of cellulolytic and xylanolytic Paenibacillus sp. A59, isolated from a decaying forest soil from Patagonia, Argentina.</title>
        <authorList>
            <person name="Ghio S."/>
            <person name="Caceres A.M."/>
            <person name="Talia P."/>
            <person name="Grasso D."/>
            <person name="Campos E."/>
        </authorList>
    </citation>
    <scope>NUCLEOTIDE SEQUENCE [LARGE SCALE GENOMIC DNA]</scope>
    <source>
        <strain evidence="3 4">A59</strain>
    </source>
</reference>
<keyword evidence="4" id="KW-1185">Reference proteome</keyword>
<dbReference type="RefSeq" id="WP_053779153.1">
    <property type="nucleotide sequence ID" value="NZ_LITU01000015.1"/>
</dbReference>
<dbReference type="PATRIC" id="fig|1705561.3.peg.3093"/>
<dbReference type="Pfam" id="PF02311">
    <property type="entry name" value="AraC_binding"/>
    <property type="match status" value="1"/>
</dbReference>
<comment type="caution">
    <text evidence="3">The sequence shown here is derived from an EMBL/GenBank/DDBJ whole genome shotgun (WGS) entry which is preliminary data.</text>
</comment>
<name>A0A0M9BSN7_9BACL</name>
<gene>
    <name evidence="3" type="ORF">AMS66_01600</name>
</gene>
<dbReference type="InterPro" id="IPR003313">
    <property type="entry name" value="AraC-bd"/>
</dbReference>
<dbReference type="GO" id="GO:0003677">
    <property type="term" value="F:DNA binding"/>
    <property type="evidence" value="ECO:0007669"/>
    <property type="project" value="UniProtKB-KW"/>
</dbReference>
<proteinExistence type="predicted"/>
<dbReference type="EMBL" id="LITU01000015">
    <property type="protein sequence ID" value="KOY18248.1"/>
    <property type="molecule type" value="Genomic_DNA"/>
</dbReference>
<dbReference type="AlphaFoldDB" id="A0A0M9BSN7"/>
<protein>
    <recommendedName>
        <fullName evidence="2">AraC-type arabinose-binding/dimerisation domain-containing protein</fullName>
    </recommendedName>
</protein>
<sequence length="130" mass="14505">MKINEKKADKMLKYSSIDSFEVPWNGEVVHPAIAEHTAVLCTSGSGTLVSNEHISRLNEGEVYLLAPGQRFKLAADEQLLKGSLVRFDIRIGRGTEDDRYQCLYGGVIWVQRPATTRSLLRAITSIGGRW</sequence>
<keyword evidence="1" id="KW-0238">DNA-binding</keyword>
<evidence type="ECO:0000259" key="2">
    <source>
        <dbReference type="Pfam" id="PF02311"/>
    </source>
</evidence>
<evidence type="ECO:0000256" key="1">
    <source>
        <dbReference type="ARBA" id="ARBA00023125"/>
    </source>
</evidence>
<dbReference type="Proteomes" id="UP000037688">
    <property type="component" value="Unassembled WGS sequence"/>
</dbReference>
<feature type="domain" description="AraC-type arabinose-binding/dimerisation" evidence="2">
    <location>
        <begin position="39"/>
        <end position="124"/>
    </location>
</feature>
<accession>A0A0M9BSN7</accession>
<dbReference type="GO" id="GO:0006355">
    <property type="term" value="P:regulation of DNA-templated transcription"/>
    <property type="evidence" value="ECO:0007669"/>
    <property type="project" value="InterPro"/>
</dbReference>